<sequence>MANFTSVRTGYGAIFGRRARNAGLLTGVTTGVLVGLSESPVAGVGITATLTLVAALAGSSASSRRDLFTRWHIFFAFATPLMAGIFIGMASGVYLRSKQPSPGDQLIMRLRELGKDNSYIADALVKGVQGGTVAGSSFTTDWTLRSDPIPVHLSSTQGTLPLDCQNRLLQPPPNSSLFSDTNIIIQYQRESRSDRFKAIDKWVSELPVPTGWDEGQFRLFLLSAARLGACGR</sequence>
<evidence type="ECO:0000313" key="2">
    <source>
        <dbReference type="EMBL" id="NKC30193.1"/>
    </source>
</evidence>
<organism evidence="2 3">
    <name type="scientific">Falsiroseomonas selenitidurans</name>
    <dbReference type="NCBI Taxonomy" id="2716335"/>
    <lineage>
        <taxon>Bacteria</taxon>
        <taxon>Pseudomonadati</taxon>
        <taxon>Pseudomonadota</taxon>
        <taxon>Alphaproteobacteria</taxon>
        <taxon>Acetobacterales</taxon>
        <taxon>Roseomonadaceae</taxon>
        <taxon>Falsiroseomonas</taxon>
    </lineage>
</organism>
<protein>
    <submittedName>
        <fullName evidence="2">Uncharacterized protein</fullName>
    </submittedName>
</protein>
<reference evidence="2 3" key="1">
    <citation type="submission" date="2020-03" db="EMBL/GenBank/DDBJ databases">
        <title>Roseomonas selenitidurans sp. nov. isolated from urban soil.</title>
        <authorList>
            <person name="Liu H."/>
        </authorList>
    </citation>
    <scope>NUCLEOTIDE SEQUENCE [LARGE SCALE GENOMIC DNA]</scope>
    <source>
        <strain evidence="2 3">BU-1</strain>
    </source>
</reference>
<evidence type="ECO:0000313" key="3">
    <source>
        <dbReference type="Proteomes" id="UP000787635"/>
    </source>
</evidence>
<keyword evidence="1" id="KW-0812">Transmembrane</keyword>
<feature type="transmembrane region" description="Helical" evidence="1">
    <location>
        <begin position="73"/>
        <end position="95"/>
    </location>
</feature>
<feature type="transmembrane region" description="Helical" evidence="1">
    <location>
        <begin position="41"/>
        <end position="61"/>
    </location>
</feature>
<keyword evidence="1" id="KW-1133">Transmembrane helix</keyword>
<dbReference type="Proteomes" id="UP000787635">
    <property type="component" value="Unassembled WGS sequence"/>
</dbReference>
<gene>
    <name evidence="2" type="ORF">HEQ75_04920</name>
</gene>
<dbReference type="EMBL" id="JAAVNE010000005">
    <property type="protein sequence ID" value="NKC30193.1"/>
    <property type="molecule type" value="Genomic_DNA"/>
</dbReference>
<name>A0ABX1E098_9PROT</name>
<comment type="caution">
    <text evidence="2">The sequence shown here is derived from an EMBL/GenBank/DDBJ whole genome shotgun (WGS) entry which is preliminary data.</text>
</comment>
<keyword evidence="1" id="KW-0472">Membrane</keyword>
<accession>A0ABX1E098</accession>
<evidence type="ECO:0000256" key="1">
    <source>
        <dbReference type="SAM" id="Phobius"/>
    </source>
</evidence>
<keyword evidence="3" id="KW-1185">Reference proteome</keyword>
<proteinExistence type="predicted"/>
<dbReference type="RefSeq" id="WP_168027814.1">
    <property type="nucleotide sequence ID" value="NZ_JAAVNE010000005.1"/>
</dbReference>